<dbReference type="EMBL" id="PVMZ01000009">
    <property type="protein sequence ID" value="PRX19798.1"/>
    <property type="molecule type" value="Genomic_DNA"/>
</dbReference>
<keyword evidence="3" id="KW-1185">Reference proteome</keyword>
<sequence length="490" mass="54290">MTGWPTAPVIYEIGTWPWLAGLSRRYSRPVTLADVPGEVWDEVAAPGVNAVWLMGVWERSPAGLAVARENASLQRAFRAALPDLADSDVVGSPYCVRQYRVDDRLGGPEGLATARAELKRRGLRLILDYVPNHVAPDHPATTDHPNWFIQGSAADLAADPGGWFEAAGRILAFGRDPYFPPWPDVAQLNAFDPGLREATVATLAWIGEQCDGVRVDMAMLVTNDIFAGTWGAYAGEVPAEEFWPPIIERVKAAHPGLVLIAEAYWDTEWTLQRQGFDFCYDKRLYDRLTHEGAEALRKHLVADRGYQDGLLRFTENHDEPRAAASMPGGRDRAAAVAIATLPGATLWHDGQFEGRRTHLSVFLGRYPDEPADPDLRSFHRRLLTVAAGLRRGEWRLLDVRGWPDNPSHRDVVAWSWHEGATRHLVVVNFGDAPAQARVPLPWPGLAGRSWELTDLLDGRVFDRDGDELAAEGLYVDLPPWATHVLAVEPA</sequence>
<dbReference type="Gene3D" id="3.20.20.80">
    <property type="entry name" value="Glycosidases"/>
    <property type="match status" value="1"/>
</dbReference>
<dbReference type="PANTHER" id="PTHR47786">
    <property type="entry name" value="ALPHA-1,4-GLUCAN:MALTOSE-1-PHOSPHATE MALTOSYLTRANSFERASE"/>
    <property type="match status" value="1"/>
</dbReference>
<organism evidence="2 3">
    <name type="scientific">Actinoplanes italicus</name>
    <dbReference type="NCBI Taxonomy" id="113567"/>
    <lineage>
        <taxon>Bacteria</taxon>
        <taxon>Bacillati</taxon>
        <taxon>Actinomycetota</taxon>
        <taxon>Actinomycetes</taxon>
        <taxon>Micromonosporales</taxon>
        <taxon>Micromonosporaceae</taxon>
        <taxon>Actinoplanes</taxon>
    </lineage>
</organism>
<dbReference type="SUPFAM" id="SSF51011">
    <property type="entry name" value="Glycosyl hydrolase domain"/>
    <property type="match status" value="1"/>
</dbReference>
<reference evidence="2 3" key="1">
    <citation type="submission" date="2018-03" db="EMBL/GenBank/DDBJ databases">
        <title>Genomic Encyclopedia of Archaeal and Bacterial Type Strains, Phase II (KMG-II): from individual species to whole genera.</title>
        <authorList>
            <person name="Goeker M."/>
        </authorList>
    </citation>
    <scope>NUCLEOTIDE SEQUENCE [LARGE SCALE GENOMIC DNA]</scope>
    <source>
        <strain evidence="2 3">DSM 43146</strain>
    </source>
</reference>
<gene>
    <name evidence="2" type="ORF">CLV67_10963</name>
</gene>
<name>A0A2T0K9I2_9ACTN</name>
<dbReference type="RefSeq" id="WP_106321493.1">
    <property type="nucleotide sequence ID" value="NZ_BOMO01000076.1"/>
</dbReference>
<dbReference type="Pfam" id="PF00128">
    <property type="entry name" value="Alpha-amylase"/>
    <property type="match status" value="1"/>
</dbReference>
<dbReference type="AlphaFoldDB" id="A0A2T0K9I2"/>
<comment type="caution">
    <text evidence="2">The sequence shown here is derived from an EMBL/GenBank/DDBJ whole genome shotgun (WGS) entry which is preliminary data.</text>
</comment>
<evidence type="ECO:0000313" key="3">
    <source>
        <dbReference type="Proteomes" id="UP000239415"/>
    </source>
</evidence>
<feature type="domain" description="Glycosyl hydrolase family 13 catalytic" evidence="1">
    <location>
        <begin position="20"/>
        <end position="390"/>
    </location>
</feature>
<evidence type="ECO:0000313" key="2">
    <source>
        <dbReference type="EMBL" id="PRX19798.1"/>
    </source>
</evidence>
<dbReference type="GO" id="GO:0005975">
    <property type="term" value="P:carbohydrate metabolic process"/>
    <property type="evidence" value="ECO:0007669"/>
    <property type="project" value="InterPro"/>
</dbReference>
<dbReference type="PANTHER" id="PTHR47786:SF2">
    <property type="entry name" value="GLYCOSYL HYDROLASE FAMILY 13 CATALYTIC DOMAIN-CONTAINING PROTEIN"/>
    <property type="match status" value="1"/>
</dbReference>
<accession>A0A2T0K9I2</accession>
<proteinExistence type="predicted"/>
<dbReference type="InterPro" id="IPR017853">
    <property type="entry name" value="GH"/>
</dbReference>
<dbReference type="SUPFAM" id="SSF51445">
    <property type="entry name" value="(Trans)glycosidases"/>
    <property type="match status" value="1"/>
</dbReference>
<dbReference type="OrthoDB" id="9802433at2"/>
<dbReference type="Proteomes" id="UP000239415">
    <property type="component" value="Unassembled WGS sequence"/>
</dbReference>
<dbReference type="InterPro" id="IPR006047">
    <property type="entry name" value="GH13_cat_dom"/>
</dbReference>
<dbReference type="CDD" id="cd11347">
    <property type="entry name" value="AmyAc_1"/>
    <property type="match status" value="1"/>
</dbReference>
<dbReference type="SMART" id="SM00642">
    <property type="entry name" value="Aamy"/>
    <property type="match status" value="1"/>
</dbReference>
<evidence type="ECO:0000259" key="1">
    <source>
        <dbReference type="SMART" id="SM00642"/>
    </source>
</evidence>
<protein>
    <submittedName>
        <fullName evidence="2">Alpha amylase catalytic subunit</fullName>
    </submittedName>
</protein>